<evidence type="ECO:0000313" key="2">
    <source>
        <dbReference type="EMBL" id="KAB7500654.1"/>
    </source>
</evidence>
<dbReference type="AlphaFoldDB" id="A0A5N5T2E0"/>
<gene>
    <name evidence="2" type="ORF">Anas_13823</name>
</gene>
<proteinExistence type="predicted"/>
<evidence type="ECO:0008006" key="4">
    <source>
        <dbReference type="Google" id="ProtNLM"/>
    </source>
</evidence>
<keyword evidence="3" id="KW-1185">Reference proteome</keyword>
<comment type="caution">
    <text evidence="2">The sequence shown here is derived from an EMBL/GenBank/DDBJ whole genome shotgun (WGS) entry which is preliminary data.</text>
</comment>
<dbReference type="OrthoDB" id="6426745at2759"/>
<feature type="compositionally biased region" description="Basic and acidic residues" evidence="1">
    <location>
        <begin position="669"/>
        <end position="688"/>
    </location>
</feature>
<feature type="compositionally biased region" description="Basic residues" evidence="1">
    <location>
        <begin position="689"/>
        <end position="698"/>
    </location>
</feature>
<feature type="region of interest" description="Disordered" evidence="1">
    <location>
        <begin position="669"/>
        <end position="703"/>
    </location>
</feature>
<evidence type="ECO:0000256" key="1">
    <source>
        <dbReference type="SAM" id="MobiDB-lite"/>
    </source>
</evidence>
<organism evidence="2 3">
    <name type="scientific">Armadillidium nasatum</name>
    <dbReference type="NCBI Taxonomy" id="96803"/>
    <lineage>
        <taxon>Eukaryota</taxon>
        <taxon>Metazoa</taxon>
        <taxon>Ecdysozoa</taxon>
        <taxon>Arthropoda</taxon>
        <taxon>Crustacea</taxon>
        <taxon>Multicrustacea</taxon>
        <taxon>Malacostraca</taxon>
        <taxon>Eumalacostraca</taxon>
        <taxon>Peracarida</taxon>
        <taxon>Isopoda</taxon>
        <taxon>Oniscidea</taxon>
        <taxon>Crinocheta</taxon>
        <taxon>Armadillidiidae</taxon>
        <taxon>Armadillidium</taxon>
    </lineage>
</organism>
<sequence length="987" mass="114723">MDDTNKRHLSSLIQNKPRREDQEYFSNINDNDYEKRHFASLLDNDFDKRHLSSLWQNKDFDKRHFASLLDNSDNKRHYASLLDNQDFDKRHFASLLDNTDNKRHFASLLDNSQDFDKRHFASLLDNSDNKRHFASLLDNSPDFDKRHFASLLDNTDNKRHFSSLLDNSQDFDKRHFASLLDNLDNKRHFASLLDNSPDFDKRHFASLLDNSDNKRHFASLLDNDQGTDKRYLGSLLDNSRAGEKRHFGSLLDSVDNKDKKYLGSLLDSQYLDKRHFSSLIDNMDSIEEQNLMSLLGQKSNANKRYFASVLDNSGNEEKRHYATLLDNLNNIDKRHYASLLDNKEEDKDKRHFASLLQNKEGMDKRHLSSLLQNKVGGLDRSSFDFHLDNKKANIYLNSISTQHKNNEDAEKLYLPSANNRYFDQWPKQNEILSDKYFLSLPNKASTGKQGLASLPDREFEGNLQYFYDNQDLIRQYIMNSILARNGFANKDVTNPTTLLSPQNGEIPEQNGEPFVSQYSMKKLNQLLGNYSDKSQLNSFPNFYNNSNETILSKRYFASLIKNIKDSSSLEQKPSLKIILENRLSKISPLVTNAEHNQQKRFFTTLLRDEIDYEKRDTPLLRKVTSSTAKAIDDSVLKRQLGSLGNRKRNQTNERNPILDALISLKKTKDEAKIDKNNKSDKHDNDNKSNRRSQNRKKRDTGSSYIVNIAKQNTKSNNYISNTDETQRIKRYIGALAKNDNLPVRFAGRNRDFGLSPFGRPFQRRPNSPVNYENYLQNQMMRNIIENPQWNRGRLPVVSLETPIENPSFDNELPGTEVDIPDYENQVDEEDTTEDFGQNLYTKSDSNDYSTYNNNNEILKTPQKRFLGSLARRMWFPRPYRSFVEARSPSRSFPLDPNNLSGFQSRITSTSPISPSYPYYQIIYLCFECLSIAVCVSVYVCEHMVFVMEGKTELEEDILLNLEIKTQYPFTKFPNLINQLHLSSNILL</sequence>
<dbReference type="Proteomes" id="UP000326759">
    <property type="component" value="Unassembled WGS sequence"/>
</dbReference>
<evidence type="ECO:0000313" key="3">
    <source>
        <dbReference type="Proteomes" id="UP000326759"/>
    </source>
</evidence>
<accession>A0A5N5T2E0</accession>
<protein>
    <recommendedName>
        <fullName evidence="4">Neuropeptide-like 1</fullName>
    </recommendedName>
</protein>
<name>A0A5N5T2E0_9CRUS</name>
<dbReference type="EMBL" id="SEYY01013232">
    <property type="protein sequence ID" value="KAB7500654.1"/>
    <property type="molecule type" value="Genomic_DNA"/>
</dbReference>
<reference evidence="2 3" key="1">
    <citation type="journal article" date="2019" name="PLoS Biol.">
        <title>Sex chromosomes control vertical transmission of feminizing Wolbachia symbionts in an isopod.</title>
        <authorList>
            <person name="Becking T."/>
            <person name="Chebbi M.A."/>
            <person name="Giraud I."/>
            <person name="Moumen B."/>
            <person name="Laverre T."/>
            <person name="Caubet Y."/>
            <person name="Peccoud J."/>
            <person name="Gilbert C."/>
            <person name="Cordaux R."/>
        </authorList>
    </citation>
    <scope>NUCLEOTIDE SEQUENCE [LARGE SCALE GENOMIC DNA]</scope>
    <source>
        <strain evidence="2">ANa2</strain>
        <tissue evidence="2">Whole body excluding digestive tract and cuticle</tissue>
    </source>
</reference>